<dbReference type="HOGENOM" id="CLU_009583_27_2_10"/>
<feature type="domain" description="Glycosyl transferase family 1" evidence="2">
    <location>
        <begin position="176"/>
        <end position="300"/>
    </location>
</feature>
<feature type="domain" description="Glycosyltransferase subfamily 4-like N-terminal" evidence="3">
    <location>
        <begin position="17"/>
        <end position="169"/>
    </location>
</feature>
<dbReference type="eggNOG" id="COG0438">
    <property type="taxonomic scope" value="Bacteria"/>
</dbReference>
<evidence type="ECO:0000256" key="1">
    <source>
        <dbReference type="ARBA" id="ARBA00022679"/>
    </source>
</evidence>
<evidence type="ECO:0000313" key="4">
    <source>
        <dbReference type="EMBL" id="ADZ78364.1"/>
    </source>
</evidence>
<evidence type="ECO:0000259" key="2">
    <source>
        <dbReference type="Pfam" id="PF00534"/>
    </source>
</evidence>
<proteinExistence type="predicted"/>
<evidence type="ECO:0000259" key="3">
    <source>
        <dbReference type="Pfam" id="PF13439"/>
    </source>
</evidence>
<gene>
    <name evidence="4" type="ordered locus">Sph21_1802</name>
</gene>
<dbReference type="Pfam" id="PF13439">
    <property type="entry name" value="Glyco_transf_4"/>
    <property type="match status" value="1"/>
</dbReference>
<dbReference type="OrthoDB" id="9801609at2"/>
<dbReference type="PATRIC" id="fig|743722.3.peg.1927"/>
<dbReference type="PANTHER" id="PTHR46401">
    <property type="entry name" value="GLYCOSYLTRANSFERASE WBBK-RELATED"/>
    <property type="match status" value="1"/>
</dbReference>
<protein>
    <submittedName>
        <fullName evidence="4">Glycosyl transferase group 1</fullName>
    </submittedName>
</protein>
<dbReference type="Gene3D" id="3.40.50.2000">
    <property type="entry name" value="Glycogen Phosphorylase B"/>
    <property type="match status" value="2"/>
</dbReference>
<name>F4C892_SPHS2</name>
<dbReference type="KEGG" id="shg:Sph21_1802"/>
<dbReference type="SUPFAM" id="SSF53756">
    <property type="entry name" value="UDP-Glycosyltransferase/glycogen phosphorylase"/>
    <property type="match status" value="1"/>
</dbReference>
<dbReference type="InterPro" id="IPR001296">
    <property type="entry name" value="Glyco_trans_1"/>
</dbReference>
<keyword evidence="1 4" id="KW-0808">Transferase</keyword>
<organism evidence="4">
    <name type="scientific">Sphingobacterium sp. (strain 21)</name>
    <dbReference type="NCBI Taxonomy" id="743722"/>
    <lineage>
        <taxon>Bacteria</taxon>
        <taxon>Pseudomonadati</taxon>
        <taxon>Bacteroidota</taxon>
        <taxon>Sphingobacteriia</taxon>
        <taxon>Sphingobacteriales</taxon>
        <taxon>Sphingobacteriaceae</taxon>
        <taxon>Sphingobacterium</taxon>
    </lineage>
</organism>
<dbReference type="Pfam" id="PF00534">
    <property type="entry name" value="Glycos_transf_1"/>
    <property type="match status" value="1"/>
</dbReference>
<dbReference type="EMBL" id="CP002584">
    <property type="protein sequence ID" value="ADZ78364.1"/>
    <property type="molecule type" value="Genomic_DNA"/>
</dbReference>
<sequence length="372" mass="43912">MIKILVDAHVFDHSFQGTASYIKGLYLELVKYSDVEITLCGNDLEKLRTVFNDSRFQYIKLHSHSRMRRLISEIPSIIRQHNFDYAHFQFLTPFIKNCKFINTIHDLLFLSFKSYFPWTYRFSRKYLFYLSAKKSDILLTVSEYSKKEIAKIYSIPEQQIHVTPNAVDIFEGEYFSIKKKYNLRNYLLFVSRFEPRKNHCSLLNAYINLGLSEKGYDLVFIGSKNEPIEEEAYARLVDQIPISLKKNIFFFESLSWAELHSFYRDAECFVYPSLAEGFGIPPIEAAMNNTKVVCSNQTAMRDFDFFPYRFDPLTNELDAVLEQALLDNNYPYEKIRVSIFEKYNWARIAADFHQLLTEDYRVQKEVISISSE</sequence>
<dbReference type="AlphaFoldDB" id="F4C892"/>
<dbReference type="GO" id="GO:0016757">
    <property type="term" value="F:glycosyltransferase activity"/>
    <property type="evidence" value="ECO:0007669"/>
    <property type="project" value="InterPro"/>
</dbReference>
<dbReference type="CDD" id="cd03809">
    <property type="entry name" value="GT4_MtfB-like"/>
    <property type="match status" value="1"/>
</dbReference>
<accession>F4C892</accession>
<reference evidence="4" key="1">
    <citation type="submission" date="2011-03" db="EMBL/GenBank/DDBJ databases">
        <title>Complete sequence of Sphingobacterium sp. 21.</title>
        <authorList>
            <consortium name="US DOE Joint Genome Institute"/>
            <person name="Lucas S."/>
            <person name="Copeland A."/>
            <person name="Lapidus A."/>
            <person name="Cheng J.-F."/>
            <person name="Goodwin L."/>
            <person name="Pitluck S."/>
            <person name="Davenport K."/>
            <person name="Detter J.C."/>
            <person name="Han C."/>
            <person name="Tapia R."/>
            <person name="Land M."/>
            <person name="Hauser L."/>
            <person name="Kyrpides N."/>
            <person name="Ivanova N."/>
            <person name="Ovchinnikova G."/>
            <person name="Pagani I."/>
            <person name="Siebers A.K."/>
            <person name="Allgaier M."/>
            <person name="Thelen M.P."/>
            <person name="Hugenholtz P."/>
            <person name="Woyke T."/>
        </authorList>
    </citation>
    <scope>NUCLEOTIDE SEQUENCE</scope>
    <source>
        <strain evidence="4">21</strain>
    </source>
</reference>
<dbReference type="PANTHER" id="PTHR46401:SF2">
    <property type="entry name" value="GLYCOSYLTRANSFERASE WBBK-RELATED"/>
    <property type="match status" value="1"/>
</dbReference>
<dbReference type="InterPro" id="IPR028098">
    <property type="entry name" value="Glyco_trans_4-like_N"/>
</dbReference>
<dbReference type="STRING" id="743722.Sph21_1802"/>